<keyword evidence="2" id="KW-0949">S-adenosyl-L-methionine</keyword>
<comment type="pathway">
    <text evidence="2">tRNA modification; wybutosine-tRNA(Phe) biosynthesis.</text>
</comment>
<dbReference type="PIRSF" id="PIRSF038972">
    <property type="entry name" value="Trm12"/>
    <property type="match status" value="1"/>
</dbReference>
<dbReference type="Gene3D" id="3.40.50.150">
    <property type="entry name" value="Vaccinia Virus protein VP39"/>
    <property type="match status" value="1"/>
</dbReference>
<dbReference type="GO" id="GO:0031591">
    <property type="term" value="P:wybutosine biosynthetic process"/>
    <property type="evidence" value="ECO:0007669"/>
    <property type="project" value="InterPro"/>
</dbReference>
<comment type="function">
    <text evidence="2">S-adenosyl-L-methionine-dependent transferase that acts as a component of the wybutosine biosynthesis pathway. Wybutosine is a hyper modified guanosine with a tricyclic base found at the 3'-position adjacent to the anticodon of eukaryotic phenylalanine tRNA. Catalyzes the transfer of the alpha-amino-alpha-carboxypropyl (acp) group from S-adenosyl-L-methionine to the C-7 position of 4-demethylwyosine (imG-14) to produce wybutosine-86.</text>
</comment>
<dbReference type="PROSITE" id="PS51684">
    <property type="entry name" value="SAM_MT_TRM5_TYW2"/>
    <property type="match status" value="1"/>
</dbReference>
<dbReference type="GO" id="GO:0008175">
    <property type="term" value="F:tRNA methyltransferase activity"/>
    <property type="evidence" value="ECO:0007669"/>
    <property type="project" value="TreeGrafter"/>
</dbReference>
<feature type="domain" description="SAM-dependent methyltransferase TRM5/TYW2-type" evidence="4">
    <location>
        <begin position="108"/>
        <end position="401"/>
    </location>
</feature>
<dbReference type="EMBL" id="MU865338">
    <property type="protein sequence ID" value="KAK4226967.1"/>
    <property type="molecule type" value="Genomic_DNA"/>
</dbReference>
<organism evidence="5 6">
    <name type="scientific">Podospora fimiseda</name>
    <dbReference type="NCBI Taxonomy" id="252190"/>
    <lineage>
        <taxon>Eukaryota</taxon>
        <taxon>Fungi</taxon>
        <taxon>Dikarya</taxon>
        <taxon>Ascomycota</taxon>
        <taxon>Pezizomycotina</taxon>
        <taxon>Sordariomycetes</taxon>
        <taxon>Sordariomycetidae</taxon>
        <taxon>Sordariales</taxon>
        <taxon>Podosporaceae</taxon>
        <taxon>Podospora</taxon>
    </lineage>
</organism>
<dbReference type="GO" id="GO:0005737">
    <property type="term" value="C:cytoplasm"/>
    <property type="evidence" value="ECO:0007669"/>
    <property type="project" value="UniProtKB-SubCell"/>
</dbReference>
<reference evidence="5" key="1">
    <citation type="journal article" date="2023" name="Mol. Phylogenet. Evol.">
        <title>Genome-scale phylogeny and comparative genomics of the fungal order Sordariales.</title>
        <authorList>
            <person name="Hensen N."/>
            <person name="Bonometti L."/>
            <person name="Westerberg I."/>
            <person name="Brannstrom I.O."/>
            <person name="Guillou S."/>
            <person name="Cros-Aarteil S."/>
            <person name="Calhoun S."/>
            <person name="Haridas S."/>
            <person name="Kuo A."/>
            <person name="Mondo S."/>
            <person name="Pangilinan J."/>
            <person name="Riley R."/>
            <person name="LaButti K."/>
            <person name="Andreopoulos B."/>
            <person name="Lipzen A."/>
            <person name="Chen C."/>
            <person name="Yan M."/>
            <person name="Daum C."/>
            <person name="Ng V."/>
            <person name="Clum A."/>
            <person name="Steindorff A."/>
            <person name="Ohm R.A."/>
            <person name="Martin F."/>
            <person name="Silar P."/>
            <person name="Natvig D.O."/>
            <person name="Lalanne C."/>
            <person name="Gautier V."/>
            <person name="Ament-Velasquez S.L."/>
            <person name="Kruys A."/>
            <person name="Hutchinson M.I."/>
            <person name="Powell A.J."/>
            <person name="Barry K."/>
            <person name="Miller A.N."/>
            <person name="Grigoriev I.V."/>
            <person name="Debuchy R."/>
            <person name="Gladieux P."/>
            <person name="Hiltunen Thoren M."/>
            <person name="Johannesson H."/>
        </authorList>
    </citation>
    <scope>NUCLEOTIDE SEQUENCE</scope>
    <source>
        <strain evidence="5">CBS 990.96</strain>
    </source>
</reference>
<protein>
    <recommendedName>
        <fullName evidence="2">tRNA wybutosine-synthesizing protein 2</fullName>
        <shortName evidence="2">tRNA-yW-synthesizing protein 2</shortName>
    </recommendedName>
    <alternativeName>
        <fullName evidence="2">tRNA(Phe) (4-demethylwyosine(37)-C(7)) aminocarboxypropyltransferase</fullName>
    </alternativeName>
</protein>
<dbReference type="SUPFAM" id="SSF53335">
    <property type="entry name" value="S-adenosyl-L-methionine-dependent methyltransferases"/>
    <property type="match status" value="1"/>
</dbReference>
<evidence type="ECO:0000256" key="3">
    <source>
        <dbReference type="SAM" id="MobiDB-lite"/>
    </source>
</evidence>
<keyword evidence="2" id="KW-0808">Transferase</keyword>
<keyword evidence="2" id="KW-0963">Cytoplasm</keyword>
<keyword evidence="6" id="KW-1185">Reference proteome</keyword>
<evidence type="ECO:0000259" key="4">
    <source>
        <dbReference type="PROSITE" id="PS51684"/>
    </source>
</evidence>
<dbReference type="InterPro" id="IPR026274">
    <property type="entry name" value="tRNA_wybutosine_synth_prot_2"/>
</dbReference>
<accession>A0AAN7GY20</accession>
<dbReference type="GO" id="GO:0102522">
    <property type="term" value="F:tRNA 4-demethylwyosine alpha-amino-alpha-carboxypropyltransferase activity"/>
    <property type="evidence" value="ECO:0007669"/>
    <property type="project" value="UniProtKB-EC"/>
</dbReference>
<dbReference type="Proteomes" id="UP001301958">
    <property type="component" value="Unassembled WGS sequence"/>
</dbReference>
<comment type="similarity">
    <text evidence="2">Belongs to the class I-like SAM-binding methyltransferase superfamily. TRM5/TYW2 family.</text>
</comment>
<dbReference type="GO" id="GO:0008757">
    <property type="term" value="F:S-adenosylmethionine-dependent methyltransferase activity"/>
    <property type="evidence" value="ECO:0007669"/>
    <property type="project" value="InterPro"/>
</dbReference>
<evidence type="ECO:0000313" key="6">
    <source>
        <dbReference type="Proteomes" id="UP001301958"/>
    </source>
</evidence>
<comment type="caution">
    <text evidence="5">The sequence shown here is derived from an EMBL/GenBank/DDBJ whole genome shotgun (WGS) entry which is preliminary data.</text>
</comment>
<dbReference type="PANTHER" id="PTHR23245">
    <property type="entry name" value="TRNA METHYLTRANSFERASE"/>
    <property type="match status" value="1"/>
</dbReference>
<feature type="region of interest" description="Disordered" evidence="3">
    <location>
        <begin position="1"/>
        <end position="35"/>
    </location>
</feature>
<name>A0AAN7GY20_9PEZI</name>
<evidence type="ECO:0000256" key="2">
    <source>
        <dbReference type="PIRNR" id="PIRNR038972"/>
    </source>
</evidence>
<dbReference type="InterPro" id="IPR029063">
    <property type="entry name" value="SAM-dependent_MTases_sf"/>
</dbReference>
<reference evidence="5" key="2">
    <citation type="submission" date="2023-05" db="EMBL/GenBank/DDBJ databases">
        <authorList>
            <consortium name="Lawrence Berkeley National Laboratory"/>
            <person name="Steindorff A."/>
            <person name="Hensen N."/>
            <person name="Bonometti L."/>
            <person name="Westerberg I."/>
            <person name="Brannstrom I.O."/>
            <person name="Guillou S."/>
            <person name="Cros-Aarteil S."/>
            <person name="Calhoun S."/>
            <person name="Haridas S."/>
            <person name="Kuo A."/>
            <person name="Mondo S."/>
            <person name="Pangilinan J."/>
            <person name="Riley R."/>
            <person name="Labutti K."/>
            <person name="Andreopoulos B."/>
            <person name="Lipzen A."/>
            <person name="Chen C."/>
            <person name="Yanf M."/>
            <person name="Daum C."/>
            <person name="Ng V."/>
            <person name="Clum A."/>
            <person name="Ohm R."/>
            <person name="Martin F."/>
            <person name="Silar P."/>
            <person name="Natvig D."/>
            <person name="Lalanne C."/>
            <person name="Gautier V."/>
            <person name="Ament-Velasquez S.L."/>
            <person name="Kruys A."/>
            <person name="Hutchinson M.I."/>
            <person name="Powell A.J."/>
            <person name="Barry K."/>
            <person name="Miller A.N."/>
            <person name="Grigoriev I.V."/>
            <person name="Debuchy R."/>
            <person name="Gladieux P."/>
            <person name="Thoren M.H."/>
            <person name="Johannesson H."/>
        </authorList>
    </citation>
    <scope>NUCLEOTIDE SEQUENCE</scope>
    <source>
        <strain evidence="5">CBS 990.96</strain>
    </source>
</reference>
<evidence type="ECO:0000256" key="1">
    <source>
        <dbReference type="ARBA" id="ARBA00049400"/>
    </source>
</evidence>
<evidence type="ECO:0000313" key="5">
    <source>
        <dbReference type="EMBL" id="KAK4226967.1"/>
    </source>
</evidence>
<dbReference type="InterPro" id="IPR030382">
    <property type="entry name" value="MeTrfase_TRM5/TYW2"/>
</dbReference>
<comment type="subcellular location">
    <subcellularLocation>
        <location evidence="2">Cytoplasm</location>
    </subcellularLocation>
</comment>
<keyword evidence="5" id="KW-0489">Methyltransferase</keyword>
<comment type="catalytic activity">
    <reaction evidence="1">
        <text>4-demethylwyosine(37) in tRNA(Phe) + S-adenosyl-L-methionine = 4-demethyl-7-[(3S)-3-amino-3-carboxypropyl]wyosine(37) in tRNA(Phe) + S-methyl-5'-thioadenosine + H(+)</text>
        <dbReference type="Rhea" id="RHEA:36355"/>
        <dbReference type="Rhea" id="RHEA-COMP:10164"/>
        <dbReference type="Rhea" id="RHEA-COMP:10378"/>
        <dbReference type="ChEBI" id="CHEBI:15378"/>
        <dbReference type="ChEBI" id="CHEBI:17509"/>
        <dbReference type="ChEBI" id="CHEBI:59789"/>
        <dbReference type="ChEBI" id="CHEBI:64315"/>
        <dbReference type="ChEBI" id="CHEBI:73550"/>
        <dbReference type="EC" id="2.5.1.114"/>
    </reaction>
</comment>
<dbReference type="PANTHER" id="PTHR23245:SF25">
    <property type="entry name" value="TRNA WYBUTOSINE-SYNTHESIZING PROTEIN 2 HOMOLOG"/>
    <property type="match status" value="1"/>
</dbReference>
<dbReference type="AlphaFoldDB" id="A0AAN7GY20"/>
<keyword evidence="2" id="KW-0819">tRNA processing</keyword>
<gene>
    <name evidence="5" type="ORF">QBC38DRAFT_392022</name>
</gene>
<sequence>MSSPPASTTLTNQNKKNKTKPVDPRPPKPKPTPPITQAISSFLSTLPPSLLSSLSLSPSPLLSTSPTRYQSYPPLLLFPSGSFSSPQWKLLFSSLDSTQLNQLYSFILSKFPGLTHLAINNGIPLIHNNPNENEENDGAGQEEKENLMRQPSNLVQLYGNKWEELWVNTKQNGIKQVWAPVYTMFSRGNIKEKGRILNFGKAGKGKGKGDKGEIVVDMYAGIGYFVFSYVKLGFRVLGWEVNLWSVEGLRRGAEANGFGVRVVWREDEVGGWGNKKVRVGEEDIVVFEEDNKYALGRVKKMLKKGERVKHVNCGFLPSSEGVWEDALGIVRVGWGEEKEEGWLHLHENVGSEEIEQRKKEVEKRLRGWIGKEEKVEVTHCELVKTYAPGVWHLVWDVRVWRG</sequence>
<dbReference type="GO" id="GO:0030488">
    <property type="term" value="P:tRNA methylation"/>
    <property type="evidence" value="ECO:0007669"/>
    <property type="project" value="TreeGrafter"/>
</dbReference>
<proteinExistence type="inferred from homology"/>